<evidence type="ECO:0000256" key="2">
    <source>
        <dbReference type="ARBA" id="ARBA00013081"/>
    </source>
</evidence>
<protein>
    <recommendedName>
        <fullName evidence="2">protein-serine/threonine phosphatase</fullName>
        <ecNumber evidence="2">3.1.3.16</ecNumber>
    </recommendedName>
</protein>
<comment type="cofactor">
    <cofactor evidence="1">
        <name>Mn(2+)</name>
        <dbReference type="ChEBI" id="CHEBI:29035"/>
    </cofactor>
</comment>
<dbReference type="Gene3D" id="1.10.510.10">
    <property type="entry name" value="Transferase(Phosphotransferase) domain 1"/>
    <property type="match status" value="1"/>
</dbReference>
<reference evidence="10" key="1">
    <citation type="submission" date="2022-09" db="EMBL/GenBank/DDBJ databases">
        <title>Actin cytoskeleton and complex cell architecture in an #Asgard archaeon.</title>
        <authorList>
            <person name="Ponce Toledo R.I."/>
            <person name="Schleper C."/>
            <person name="Rodrigues Oliveira T."/>
            <person name="Wollweber F."/>
            <person name="Xu J."/>
            <person name="Rittmann S."/>
            <person name="Klingl A."/>
            <person name="Pilhofer M."/>
        </authorList>
    </citation>
    <scope>NUCLEOTIDE SEQUENCE</scope>
    <source>
        <strain evidence="10">B-35</strain>
    </source>
</reference>
<comment type="catalytic activity">
    <reaction evidence="7">
        <text>O-phospho-L-seryl-[protein] + H2O = L-seryl-[protein] + phosphate</text>
        <dbReference type="Rhea" id="RHEA:20629"/>
        <dbReference type="Rhea" id="RHEA-COMP:9863"/>
        <dbReference type="Rhea" id="RHEA-COMP:11604"/>
        <dbReference type="ChEBI" id="CHEBI:15377"/>
        <dbReference type="ChEBI" id="CHEBI:29999"/>
        <dbReference type="ChEBI" id="CHEBI:43474"/>
        <dbReference type="ChEBI" id="CHEBI:83421"/>
        <dbReference type="EC" id="3.1.3.16"/>
    </reaction>
</comment>
<dbReference type="EMBL" id="CP104013">
    <property type="protein sequence ID" value="UYP45666.1"/>
    <property type="molecule type" value="Genomic_DNA"/>
</dbReference>
<evidence type="ECO:0000256" key="5">
    <source>
        <dbReference type="ARBA" id="ARBA00022912"/>
    </source>
</evidence>
<dbReference type="PRINTS" id="PR00114">
    <property type="entry name" value="STPHPHTASE"/>
</dbReference>
<keyword evidence="3" id="KW-0479">Metal-binding</keyword>
<organism evidence="10 11">
    <name type="scientific">Candidatus Lokiarchaeum ossiferum</name>
    <dbReference type="NCBI Taxonomy" id="2951803"/>
    <lineage>
        <taxon>Archaea</taxon>
        <taxon>Promethearchaeati</taxon>
        <taxon>Promethearchaeota</taxon>
        <taxon>Promethearchaeia</taxon>
        <taxon>Promethearchaeales</taxon>
        <taxon>Promethearchaeaceae</taxon>
        <taxon>Candidatus Lokiarchaeum</taxon>
    </lineage>
</organism>
<keyword evidence="4" id="KW-0378">Hydrolase</keyword>
<dbReference type="InterPro" id="IPR029052">
    <property type="entry name" value="Metallo-depent_PP-like"/>
</dbReference>
<dbReference type="EC" id="3.1.3.16" evidence="2"/>
<name>A0ABY6HQF8_9ARCH</name>
<dbReference type="SUPFAM" id="SSF56112">
    <property type="entry name" value="Protein kinase-like (PK-like)"/>
    <property type="match status" value="1"/>
</dbReference>
<dbReference type="Gene3D" id="3.60.21.10">
    <property type="match status" value="1"/>
</dbReference>
<evidence type="ECO:0000313" key="10">
    <source>
        <dbReference type="EMBL" id="UYP45666.1"/>
    </source>
</evidence>
<evidence type="ECO:0000256" key="6">
    <source>
        <dbReference type="ARBA" id="ARBA00023211"/>
    </source>
</evidence>
<evidence type="ECO:0000256" key="3">
    <source>
        <dbReference type="ARBA" id="ARBA00022723"/>
    </source>
</evidence>
<dbReference type="InterPro" id="IPR017441">
    <property type="entry name" value="Protein_kinase_ATP_BS"/>
</dbReference>
<keyword evidence="10" id="KW-0418">Kinase</keyword>
<evidence type="ECO:0000313" key="11">
    <source>
        <dbReference type="Proteomes" id="UP001208689"/>
    </source>
</evidence>
<dbReference type="PANTHER" id="PTHR11668:SF300">
    <property type="entry name" value="SERINE_THREONINE-PROTEIN PHOSPHATASE"/>
    <property type="match status" value="1"/>
</dbReference>
<dbReference type="Proteomes" id="UP001208689">
    <property type="component" value="Chromosome"/>
</dbReference>
<dbReference type="PROSITE" id="PS00107">
    <property type="entry name" value="PROTEIN_KINASE_ATP"/>
    <property type="match status" value="1"/>
</dbReference>
<feature type="domain" description="Serine/threonine specific protein phosphatases" evidence="9">
    <location>
        <begin position="417"/>
        <end position="700"/>
    </location>
</feature>
<dbReference type="PANTHER" id="PTHR11668">
    <property type="entry name" value="SERINE/THREONINE PROTEIN PHOSPHATASE"/>
    <property type="match status" value="1"/>
</dbReference>
<dbReference type="Pfam" id="PF00069">
    <property type="entry name" value="Pkinase"/>
    <property type="match status" value="1"/>
</dbReference>
<sequence length="718" mass="83030">MAKFKKKTINLNGNIYVAEKIIGKGQFGVIYLARSKQKEIRGKKIGKYVAIKEYFVSRFYDPALKANKCDHYWKREINNTKIQGKYGPTLLKYLDSGVIPYENRAEYYIVLSYIEGMPLSKWFSQFQAHHPLFRKEEISYLTYSILIPLAKHLEFCHRRQLIHRDLSVENIFIDTSQKDLVRPVIMDWGASKLLKNAAKDPQSKKYTAFMNKGTPPEIVVGARPIAGSDVYMFGHLMYFLLTGGKTARTPATKEDYVLKPYIDNPQIPKEYDFLVQKCTQYDLKDRFQDISMVIHALEQLDKDISVSKITHFGKSSPNQKIQSPQQMKKVTATSTSSNPFIASSPILKQTDSPIKSLKETLPIPAVEGIRPKPISTNNVKIQPDLQYLKNFELQISQKGFQFAQAFMTYFKNPSWMYLRQDTFQIYQEFLMEISAALSNKENLIRYEKIDKIAYFVGQITGSLHDLQEIIKYFELVFQKAPSTKVIFLGNYINNNSHDIESFTLLLSFYCLYPNNVILLRGKNEVLHAMETKGFGKHLKLKFGAFSSQIKHLFLQIVQSLDLLCITDFNPNMKCLASSGGIPFDPSLPEEICILKAHLKELNLITPSRKEMYVYMQSILWGEPNEFEDIVRSTEKGVFQFSWSYLSNFFRQNHIHYMFRSATEPLGNRVIWNLVNSLNSCAYSRNKQKRISKIIRVTEKGLSTLVIKDLQTYYARDYA</sequence>
<gene>
    <name evidence="10" type="ORF">NEF87_001951</name>
</gene>
<comment type="catalytic activity">
    <reaction evidence="8">
        <text>O-phospho-L-threonyl-[protein] + H2O = L-threonyl-[protein] + phosphate</text>
        <dbReference type="Rhea" id="RHEA:47004"/>
        <dbReference type="Rhea" id="RHEA-COMP:11060"/>
        <dbReference type="Rhea" id="RHEA-COMP:11605"/>
        <dbReference type="ChEBI" id="CHEBI:15377"/>
        <dbReference type="ChEBI" id="CHEBI:30013"/>
        <dbReference type="ChEBI" id="CHEBI:43474"/>
        <dbReference type="ChEBI" id="CHEBI:61977"/>
        <dbReference type="EC" id="3.1.3.16"/>
    </reaction>
</comment>
<evidence type="ECO:0000256" key="1">
    <source>
        <dbReference type="ARBA" id="ARBA00001936"/>
    </source>
</evidence>
<accession>A0ABY6HQF8</accession>
<keyword evidence="5" id="KW-0904">Protein phosphatase</keyword>
<dbReference type="GO" id="GO:0004674">
    <property type="term" value="F:protein serine/threonine kinase activity"/>
    <property type="evidence" value="ECO:0007669"/>
    <property type="project" value="UniProtKB-EC"/>
</dbReference>
<dbReference type="SMART" id="SM00156">
    <property type="entry name" value="PP2Ac"/>
    <property type="match status" value="1"/>
</dbReference>
<evidence type="ECO:0000259" key="9">
    <source>
        <dbReference type="SMART" id="SM00156"/>
    </source>
</evidence>
<dbReference type="InterPro" id="IPR011009">
    <property type="entry name" value="Kinase-like_dom_sf"/>
</dbReference>
<dbReference type="InterPro" id="IPR008266">
    <property type="entry name" value="Tyr_kinase_AS"/>
</dbReference>
<keyword evidence="10" id="KW-0808">Transferase</keyword>
<evidence type="ECO:0000256" key="4">
    <source>
        <dbReference type="ARBA" id="ARBA00022801"/>
    </source>
</evidence>
<evidence type="ECO:0000256" key="7">
    <source>
        <dbReference type="ARBA" id="ARBA00047761"/>
    </source>
</evidence>
<dbReference type="InterPro" id="IPR006186">
    <property type="entry name" value="Ser/Thr-sp_prot-phosphatase"/>
</dbReference>
<keyword evidence="11" id="KW-1185">Reference proteome</keyword>
<keyword evidence="6" id="KW-0464">Manganese</keyword>
<evidence type="ECO:0000256" key="8">
    <source>
        <dbReference type="ARBA" id="ARBA00048336"/>
    </source>
</evidence>
<dbReference type="InterPro" id="IPR050341">
    <property type="entry name" value="PP1_catalytic_subunit"/>
</dbReference>
<proteinExistence type="predicted"/>
<dbReference type="PROSITE" id="PS00109">
    <property type="entry name" value="PROTEIN_KINASE_TYR"/>
    <property type="match status" value="1"/>
</dbReference>
<dbReference type="InterPro" id="IPR000719">
    <property type="entry name" value="Prot_kinase_dom"/>
</dbReference>
<dbReference type="SUPFAM" id="SSF56300">
    <property type="entry name" value="Metallo-dependent phosphatases"/>
    <property type="match status" value="1"/>
</dbReference>